<evidence type="ECO:0000259" key="19">
    <source>
        <dbReference type="Pfam" id="PF00593"/>
    </source>
</evidence>
<evidence type="ECO:0000256" key="8">
    <source>
        <dbReference type="ARBA" id="ARBA00023004"/>
    </source>
</evidence>
<dbReference type="SUPFAM" id="SSF56935">
    <property type="entry name" value="Porins"/>
    <property type="match status" value="1"/>
</dbReference>
<evidence type="ECO:0000256" key="5">
    <source>
        <dbReference type="ARBA" id="ARBA00022496"/>
    </source>
</evidence>
<feature type="compositionally biased region" description="Polar residues" evidence="17">
    <location>
        <begin position="52"/>
        <end position="64"/>
    </location>
</feature>
<evidence type="ECO:0000256" key="9">
    <source>
        <dbReference type="ARBA" id="ARBA00023065"/>
    </source>
</evidence>
<keyword evidence="9" id="KW-0406">Ion transport</keyword>
<keyword evidence="7 18" id="KW-0732">Signal</keyword>
<feature type="signal peptide" evidence="18">
    <location>
        <begin position="1"/>
        <end position="23"/>
    </location>
</feature>
<sequence length="742" mass="79927">MNKTKLALLIPLLAGTLPTPGFSAVSEDSSATSSTPATTSKSGKEDKIVVTAKQQSQGDTTQEAKSGAGFTAQQVNLGPLGDKSWTDTPYSTTTITHQMIDNQQAKSVSELLKYAPSTQMEARGGMDVGRPQSRGMEGSVVANTRLDGLNMVATTAFPVEMLERVDVLNSLTGALYGPASPAGQFNFVAKRPTDQPLHRVTLGYQSRGAYTGHVDLGGHVDDGKFGYRVNLLHEEGEGDVAGSTLRRKLAAVALDWNIQPGTQVQLDASHYEFIQKGYPSGFSYANGINLPSASKLNPKNRNYALDTAGMDLTTDTISTRLLQDFNDGWSLTAGVGYQQADRAMRSVSNTISDNNGTLTRSLSDSSAAGRFRVLSNMLSLNGHVDTGSIGHDLAFATSGYVWSIYSAKGSSVRYSLGTTDLYDPDSMDEPGDGKIITNGDRYRSSTNTQQSITAGDTVTFTPKWSAMFYLSQSWLETANYSSSGTKSSQVNQDGLSPNVALMYKITPDVMAYVSYADSLEQGDTVPTGEGLSNEGQTLDPIRSKQYEVGLKAEVNNMHLGAALFRLKRPFAYVDSTDMVYKEEGDQVNNGLELTASGPVMEGLNIYSGVTFLDPQLKNTVSESTSNKWVVGVPKVQANMLVEYSLPSMPQLVYSANVHYTGKRAANDTNTTWAGSYTTLDLGTRYSTVFENIPTTLRLSVNNVTNRRYWASIFPASTDGSGTSNSAFLGTGREVRATVTFDF</sequence>
<feature type="compositionally biased region" description="Low complexity" evidence="17">
    <location>
        <begin position="23"/>
        <end position="41"/>
    </location>
</feature>
<feature type="chain" id="PRO_5016282023" evidence="18">
    <location>
        <begin position="24"/>
        <end position="742"/>
    </location>
</feature>
<evidence type="ECO:0000256" key="12">
    <source>
        <dbReference type="ARBA" id="ARBA00023170"/>
    </source>
</evidence>
<proteinExistence type="inferred from homology"/>
<evidence type="ECO:0000256" key="2">
    <source>
        <dbReference type="ARBA" id="ARBA00009810"/>
    </source>
</evidence>
<dbReference type="InterPro" id="IPR012910">
    <property type="entry name" value="Plug_dom"/>
</dbReference>
<dbReference type="AlphaFoldDB" id="A0A317Q5A3"/>
<name>A0A317Q5A3_9ENTR</name>
<evidence type="ECO:0000313" key="21">
    <source>
        <dbReference type="EMBL" id="PWW10246.1"/>
    </source>
</evidence>
<keyword evidence="8" id="KW-0408">Iron</keyword>
<keyword evidence="13 14" id="KW-0998">Cell outer membrane</keyword>
<keyword evidence="4 14" id="KW-1134">Transmembrane beta strand</keyword>
<comment type="similarity">
    <text evidence="2 14 16">Belongs to the TonB-dependent receptor family.</text>
</comment>
<evidence type="ECO:0000259" key="20">
    <source>
        <dbReference type="Pfam" id="PF07715"/>
    </source>
</evidence>
<reference evidence="21 22" key="1">
    <citation type="submission" date="2018-05" db="EMBL/GenBank/DDBJ databases">
        <title>Genomic Encyclopedia of Type Strains, Phase IV (KMG-IV): sequencing the most valuable type-strain genomes for metagenomic binning, comparative biology and taxonomic classification.</title>
        <authorList>
            <person name="Goeker M."/>
        </authorList>
    </citation>
    <scope>NUCLEOTIDE SEQUENCE [LARGE SCALE GENOMIC DNA]</scope>
    <source>
        <strain evidence="21 22">DSM 19579</strain>
    </source>
</reference>
<dbReference type="PROSITE" id="PS52016">
    <property type="entry name" value="TONB_DEPENDENT_REC_3"/>
    <property type="match status" value="1"/>
</dbReference>
<dbReference type="Gene3D" id="2.170.130.10">
    <property type="entry name" value="TonB-dependent receptor, plug domain"/>
    <property type="match status" value="1"/>
</dbReference>
<dbReference type="InterPro" id="IPR010917">
    <property type="entry name" value="TonB_rcpt_CS"/>
</dbReference>
<dbReference type="EMBL" id="QGTS01000004">
    <property type="protein sequence ID" value="PWW10246.1"/>
    <property type="molecule type" value="Genomic_DNA"/>
</dbReference>
<keyword evidence="22" id="KW-1185">Reference proteome</keyword>
<feature type="domain" description="TonB-dependent receptor-like beta-barrel" evidence="19">
    <location>
        <begin position="275"/>
        <end position="703"/>
    </location>
</feature>
<keyword evidence="11 14" id="KW-0472">Membrane</keyword>
<evidence type="ECO:0000256" key="1">
    <source>
        <dbReference type="ARBA" id="ARBA00004571"/>
    </source>
</evidence>
<comment type="subcellular location">
    <subcellularLocation>
        <location evidence="1 14">Cell outer membrane</location>
        <topology evidence="1 14">Multi-pass membrane protein</topology>
    </subcellularLocation>
</comment>
<dbReference type="PANTHER" id="PTHR32552:SF82">
    <property type="entry name" value="FCUA PROTEIN"/>
    <property type="match status" value="1"/>
</dbReference>
<dbReference type="Gene3D" id="2.40.170.20">
    <property type="entry name" value="TonB-dependent receptor, beta-barrel domain"/>
    <property type="match status" value="1"/>
</dbReference>
<evidence type="ECO:0000256" key="4">
    <source>
        <dbReference type="ARBA" id="ARBA00022452"/>
    </source>
</evidence>
<keyword evidence="5" id="KW-0410">Iron transport</keyword>
<dbReference type="Proteomes" id="UP000246744">
    <property type="component" value="Unassembled WGS sequence"/>
</dbReference>
<dbReference type="NCBIfam" id="TIGR01783">
    <property type="entry name" value="TonB-siderophor"/>
    <property type="match status" value="1"/>
</dbReference>
<dbReference type="Pfam" id="PF00593">
    <property type="entry name" value="TonB_dep_Rec_b-barrel"/>
    <property type="match status" value="1"/>
</dbReference>
<evidence type="ECO:0000256" key="13">
    <source>
        <dbReference type="ARBA" id="ARBA00023237"/>
    </source>
</evidence>
<comment type="caution">
    <text evidence="21">The sequence shown here is derived from an EMBL/GenBank/DDBJ whole genome shotgun (WGS) entry which is preliminary data.</text>
</comment>
<dbReference type="InterPro" id="IPR036942">
    <property type="entry name" value="Beta-barrel_TonB_sf"/>
</dbReference>
<feature type="region of interest" description="Disordered" evidence="17">
    <location>
        <begin position="23"/>
        <end position="85"/>
    </location>
</feature>
<dbReference type="InterPro" id="IPR000531">
    <property type="entry name" value="Beta-barrel_TonB"/>
</dbReference>
<dbReference type="CDD" id="cd01347">
    <property type="entry name" value="ligand_gated_channel"/>
    <property type="match status" value="1"/>
</dbReference>
<keyword evidence="6 14" id="KW-0812">Transmembrane</keyword>
<dbReference type="GO" id="GO:0009279">
    <property type="term" value="C:cell outer membrane"/>
    <property type="evidence" value="ECO:0007669"/>
    <property type="project" value="UniProtKB-SubCell"/>
</dbReference>
<keyword evidence="10 16" id="KW-0798">TonB box</keyword>
<feature type="domain" description="TonB-dependent receptor plug" evidence="20">
    <location>
        <begin position="87"/>
        <end position="183"/>
    </location>
</feature>
<keyword evidence="3 14" id="KW-0813">Transport</keyword>
<dbReference type="Pfam" id="PF07715">
    <property type="entry name" value="Plug"/>
    <property type="match status" value="1"/>
</dbReference>
<evidence type="ECO:0000256" key="14">
    <source>
        <dbReference type="PROSITE-ProRule" id="PRU01360"/>
    </source>
</evidence>
<evidence type="ECO:0000256" key="15">
    <source>
        <dbReference type="PROSITE-ProRule" id="PRU10144"/>
    </source>
</evidence>
<evidence type="ECO:0000256" key="6">
    <source>
        <dbReference type="ARBA" id="ARBA00022692"/>
    </source>
</evidence>
<evidence type="ECO:0000256" key="10">
    <source>
        <dbReference type="ARBA" id="ARBA00023077"/>
    </source>
</evidence>
<feature type="short sequence motif" description="TonB C-terminal box" evidence="15">
    <location>
        <begin position="725"/>
        <end position="742"/>
    </location>
</feature>
<dbReference type="InterPro" id="IPR010105">
    <property type="entry name" value="TonB_sidphr_rcpt"/>
</dbReference>
<keyword evidence="12 21" id="KW-0675">Receptor</keyword>
<evidence type="ECO:0000256" key="3">
    <source>
        <dbReference type="ARBA" id="ARBA00022448"/>
    </source>
</evidence>
<evidence type="ECO:0000256" key="7">
    <source>
        <dbReference type="ARBA" id="ARBA00022729"/>
    </source>
</evidence>
<dbReference type="GO" id="GO:0038023">
    <property type="term" value="F:signaling receptor activity"/>
    <property type="evidence" value="ECO:0007669"/>
    <property type="project" value="InterPro"/>
</dbReference>
<protein>
    <submittedName>
        <fullName evidence="21">Iron complex outermembrane receptor protein</fullName>
    </submittedName>
</protein>
<evidence type="ECO:0000256" key="17">
    <source>
        <dbReference type="SAM" id="MobiDB-lite"/>
    </source>
</evidence>
<dbReference type="OrthoDB" id="8732650at2"/>
<dbReference type="RefSeq" id="WP_110025525.1">
    <property type="nucleotide sequence ID" value="NZ_QGTS01000004.1"/>
</dbReference>
<accession>A0A317Q5A3</accession>
<evidence type="ECO:0000256" key="18">
    <source>
        <dbReference type="SAM" id="SignalP"/>
    </source>
</evidence>
<evidence type="ECO:0000256" key="11">
    <source>
        <dbReference type="ARBA" id="ARBA00023136"/>
    </source>
</evidence>
<evidence type="ECO:0000313" key="22">
    <source>
        <dbReference type="Proteomes" id="UP000246744"/>
    </source>
</evidence>
<gene>
    <name evidence="21" type="ORF">DES37_104349</name>
</gene>
<organism evidence="21 22">
    <name type="scientific">Mangrovibacter plantisponsor</name>
    <dbReference type="NCBI Taxonomy" id="451513"/>
    <lineage>
        <taxon>Bacteria</taxon>
        <taxon>Pseudomonadati</taxon>
        <taxon>Pseudomonadota</taxon>
        <taxon>Gammaproteobacteria</taxon>
        <taxon>Enterobacterales</taxon>
        <taxon>Enterobacteriaceae</taxon>
        <taxon>Mangrovibacter</taxon>
    </lineage>
</organism>
<dbReference type="GO" id="GO:0015891">
    <property type="term" value="P:siderophore transport"/>
    <property type="evidence" value="ECO:0007669"/>
    <property type="project" value="InterPro"/>
</dbReference>
<dbReference type="InterPro" id="IPR039426">
    <property type="entry name" value="TonB-dep_rcpt-like"/>
</dbReference>
<dbReference type="PROSITE" id="PS01156">
    <property type="entry name" value="TONB_DEPENDENT_REC_2"/>
    <property type="match status" value="1"/>
</dbReference>
<evidence type="ECO:0000256" key="16">
    <source>
        <dbReference type="RuleBase" id="RU003357"/>
    </source>
</evidence>
<dbReference type="PANTHER" id="PTHR32552">
    <property type="entry name" value="FERRICHROME IRON RECEPTOR-RELATED"/>
    <property type="match status" value="1"/>
</dbReference>
<dbReference type="GO" id="GO:0015344">
    <property type="term" value="F:siderophore uptake transmembrane transporter activity"/>
    <property type="evidence" value="ECO:0007669"/>
    <property type="project" value="TreeGrafter"/>
</dbReference>
<dbReference type="InterPro" id="IPR037066">
    <property type="entry name" value="Plug_dom_sf"/>
</dbReference>